<dbReference type="Gene3D" id="3.30.1370.10">
    <property type="entry name" value="K Homology domain, type 1"/>
    <property type="match status" value="1"/>
</dbReference>
<dbReference type="Pfam" id="PF16275">
    <property type="entry name" value="SF1-HH"/>
    <property type="match status" value="1"/>
</dbReference>
<dbReference type="InterPro" id="IPR045071">
    <property type="entry name" value="BBP-like"/>
</dbReference>
<gene>
    <name evidence="14" type="ORF">GOP47_0004352</name>
</gene>
<feature type="compositionally biased region" description="Pro residues" evidence="12">
    <location>
        <begin position="507"/>
        <end position="528"/>
    </location>
</feature>
<keyword evidence="9" id="KW-0539">Nucleus</keyword>
<feature type="compositionally biased region" description="Polar residues" evidence="12">
    <location>
        <begin position="534"/>
        <end position="551"/>
    </location>
</feature>
<feature type="compositionally biased region" description="Polar residues" evidence="12">
    <location>
        <begin position="396"/>
        <end position="408"/>
    </location>
</feature>
<feature type="domain" description="CCHC-type" evidence="13">
    <location>
        <begin position="318"/>
        <end position="333"/>
    </location>
</feature>
<feature type="region of interest" description="Disordered" evidence="12">
    <location>
        <begin position="79"/>
        <end position="101"/>
    </location>
</feature>
<keyword evidence="4" id="KW-0479">Metal-binding</keyword>
<evidence type="ECO:0000256" key="2">
    <source>
        <dbReference type="ARBA" id="ARBA00010382"/>
    </source>
</evidence>
<dbReference type="Proteomes" id="UP000886520">
    <property type="component" value="Chromosome 4"/>
</dbReference>
<evidence type="ECO:0000256" key="8">
    <source>
        <dbReference type="ARBA" id="ARBA00023187"/>
    </source>
</evidence>
<organism evidence="14 15">
    <name type="scientific">Adiantum capillus-veneris</name>
    <name type="common">Maidenhair fern</name>
    <dbReference type="NCBI Taxonomy" id="13818"/>
    <lineage>
        <taxon>Eukaryota</taxon>
        <taxon>Viridiplantae</taxon>
        <taxon>Streptophyta</taxon>
        <taxon>Embryophyta</taxon>
        <taxon>Tracheophyta</taxon>
        <taxon>Polypodiopsida</taxon>
        <taxon>Polypodiidae</taxon>
        <taxon>Polypodiales</taxon>
        <taxon>Pteridineae</taxon>
        <taxon>Pteridaceae</taxon>
        <taxon>Vittarioideae</taxon>
        <taxon>Adiantum</taxon>
    </lineage>
</organism>
<dbReference type="GO" id="GO:0008380">
    <property type="term" value="P:RNA splicing"/>
    <property type="evidence" value="ECO:0007669"/>
    <property type="project" value="UniProtKB-KW"/>
</dbReference>
<feature type="compositionally biased region" description="Low complexity" evidence="12">
    <location>
        <begin position="695"/>
        <end position="705"/>
    </location>
</feature>
<sequence length="976" mass="105148">METGSAASMATSAMGPSLNDGSEKQLDSVAELGTSTTASASGMGAVDTPKASMMSVVGPNFVIPKNKTLVPVTRTTKWEPLEPKKEEPSPISRKTKWGPDLTEEPAVKRGRALAYQTRAEQLAAQLESNNLEIDNNEATRSPSPPPIYDSMGHRMNTREGRKRDRLDVERREAIGECMNLNPFYKPPSGYRPVPKEAKLFIPAKDNPGYNFIGLILGPRGNTQKRLETETGCRITIRGKGSIKDGKSLPYRHGKDNDGTSEELHVHVASETWEKVDAAVAIIEPLLIPVDEDRNIYKMKQLRELAEMNGTVRDFIRICTLCGEEGHREWQCPKDKLQLFQAKVICRLCGDASHPTMDCPLKLSGQGKAIDKEYLNFLEELGVGLGGIDPPAKSDVDNPSNSPAADTSQPMLLTASGALPMPAKWMDGFNDFNRRMVAGGSENGGFPRLPFPFPFPPPGPQALRFLAPFLNPAFMEAFKGRPVPPPIQMMAFMFSALRGRFPCPPFGFRPDMMRPPMPPSSAPQGPPSMPAGFPTSGQCQTADSVTETTAENNFGGFPPSSGTTNESEQQGNNFVSSVTSSVEVPRFPSPVPNSTLSVETKPRSPPVPTFSSVIPTSAELPPSGYPILPVAPSPTLPSVRPLPSIRPVIPPVLQPPSFTPMGGPGFASTVVPPLGAGASKISSLDSQSVPTQTRNSWSEGQSSSTSEFEKPAPELPPVVLSKPSTLAPLPRMDSPHSFNFGGSRSHVSGLDCPLFPHPPSTPMNLGSYPPRSVPFGASTFPPSFASNPPSFASNPLQPFPSQIGMTNDMLLKSSPVSYPDSNFGASHFQPVGSFNAAPPVDDYRSFTPLSQRLNSASADFNMNANYTCVDAYQPGSRGLYAASLDPGSRGTASEAFDRDYKYEPSIPPHMLQQNLRSPWTTDLLSRTRPAAEQTWGQQEMGGGGGWLNSKPQIAGSRPSSQEADPEYEKLMSSVGVL</sequence>
<dbReference type="Gene3D" id="4.10.60.10">
    <property type="entry name" value="Zinc finger, CCHC-type"/>
    <property type="match status" value="1"/>
</dbReference>
<evidence type="ECO:0000256" key="11">
    <source>
        <dbReference type="PROSITE-ProRule" id="PRU00117"/>
    </source>
</evidence>
<feature type="compositionally biased region" description="Basic and acidic residues" evidence="12">
    <location>
        <begin position="79"/>
        <end position="88"/>
    </location>
</feature>
<keyword evidence="5 10" id="KW-0863">Zinc-finger</keyword>
<dbReference type="InterPro" id="IPR055256">
    <property type="entry name" value="KH_1_KHDC4/BBP-like"/>
</dbReference>
<dbReference type="PROSITE" id="PS50158">
    <property type="entry name" value="ZF_CCHC"/>
    <property type="match status" value="1"/>
</dbReference>
<feature type="region of interest" description="Disordered" evidence="12">
    <location>
        <begin position="135"/>
        <end position="165"/>
    </location>
</feature>
<feature type="compositionally biased region" description="Polar residues" evidence="12">
    <location>
        <begin position="680"/>
        <end position="694"/>
    </location>
</feature>
<dbReference type="PROSITE" id="PS50084">
    <property type="entry name" value="KH_TYPE_1"/>
    <property type="match status" value="1"/>
</dbReference>
<feature type="region of interest" description="Disordered" evidence="12">
    <location>
        <begin position="388"/>
        <end position="408"/>
    </location>
</feature>
<keyword evidence="7 11" id="KW-0694">RNA-binding</keyword>
<dbReference type="GO" id="GO:0006397">
    <property type="term" value="P:mRNA processing"/>
    <property type="evidence" value="ECO:0007669"/>
    <property type="project" value="UniProtKB-KW"/>
</dbReference>
<evidence type="ECO:0000256" key="12">
    <source>
        <dbReference type="SAM" id="MobiDB-lite"/>
    </source>
</evidence>
<dbReference type="SUPFAM" id="SSF57756">
    <property type="entry name" value="Retrovirus zinc finger-like domains"/>
    <property type="match status" value="1"/>
</dbReference>
<dbReference type="InterPro" id="IPR036875">
    <property type="entry name" value="Znf_CCHC_sf"/>
</dbReference>
<dbReference type="SMART" id="SM00343">
    <property type="entry name" value="ZnF_C2HC"/>
    <property type="match status" value="2"/>
</dbReference>
<feature type="region of interest" description="Disordered" evidence="12">
    <location>
        <begin position="680"/>
        <end position="716"/>
    </location>
</feature>
<comment type="caution">
    <text evidence="14">The sequence shown here is derived from an EMBL/GenBank/DDBJ whole genome shotgun (WGS) entry which is preliminary data.</text>
</comment>
<evidence type="ECO:0000256" key="9">
    <source>
        <dbReference type="ARBA" id="ARBA00023242"/>
    </source>
</evidence>
<dbReference type="PANTHER" id="PTHR11208:SF148">
    <property type="entry name" value="CCHC-TYPE DOMAIN-CONTAINING PROTEIN"/>
    <property type="match status" value="1"/>
</dbReference>
<evidence type="ECO:0000313" key="14">
    <source>
        <dbReference type="EMBL" id="KAI5081169.1"/>
    </source>
</evidence>
<keyword evidence="3" id="KW-0507">mRNA processing</keyword>
<dbReference type="SMART" id="SM00322">
    <property type="entry name" value="KH"/>
    <property type="match status" value="1"/>
</dbReference>
<feature type="compositionally biased region" description="Polar residues" evidence="12">
    <location>
        <begin position="559"/>
        <end position="581"/>
    </location>
</feature>
<protein>
    <recommendedName>
        <fullName evidence="13">CCHC-type domain-containing protein</fullName>
    </recommendedName>
</protein>
<dbReference type="InterPro" id="IPR001878">
    <property type="entry name" value="Znf_CCHC"/>
</dbReference>
<evidence type="ECO:0000256" key="3">
    <source>
        <dbReference type="ARBA" id="ARBA00022664"/>
    </source>
</evidence>
<name>A0A9D4V7X9_ADICA</name>
<dbReference type="PANTHER" id="PTHR11208">
    <property type="entry name" value="RNA-BINDING PROTEIN RELATED"/>
    <property type="match status" value="1"/>
</dbReference>
<keyword evidence="6" id="KW-0862">Zinc</keyword>
<evidence type="ECO:0000259" key="13">
    <source>
        <dbReference type="PROSITE" id="PS50158"/>
    </source>
</evidence>
<evidence type="ECO:0000256" key="7">
    <source>
        <dbReference type="ARBA" id="ARBA00022884"/>
    </source>
</evidence>
<evidence type="ECO:0000256" key="4">
    <source>
        <dbReference type="ARBA" id="ARBA00022723"/>
    </source>
</evidence>
<keyword evidence="15" id="KW-1185">Reference proteome</keyword>
<feature type="compositionally biased region" description="Low complexity" evidence="12">
    <location>
        <begin position="1"/>
        <end position="17"/>
    </location>
</feature>
<dbReference type="OrthoDB" id="6777263at2759"/>
<evidence type="ECO:0000256" key="5">
    <source>
        <dbReference type="ARBA" id="ARBA00022771"/>
    </source>
</evidence>
<dbReference type="InterPro" id="IPR032570">
    <property type="entry name" value="SF1-HH"/>
</dbReference>
<dbReference type="AlphaFoldDB" id="A0A9D4V7X9"/>
<dbReference type="InterPro" id="IPR004087">
    <property type="entry name" value="KH_dom"/>
</dbReference>
<accession>A0A9D4V7X9</accession>
<evidence type="ECO:0000313" key="15">
    <source>
        <dbReference type="Proteomes" id="UP000886520"/>
    </source>
</evidence>
<dbReference type="CDD" id="cd02395">
    <property type="entry name" value="KH-I_BBP"/>
    <property type="match status" value="1"/>
</dbReference>
<dbReference type="SUPFAM" id="SSF54791">
    <property type="entry name" value="Eukaryotic type KH-domain (KH-domain type I)"/>
    <property type="match status" value="1"/>
</dbReference>
<dbReference type="GO" id="GO:0005634">
    <property type="term" value="C:nucleus"/>
    <property type="evidence" value="ECO:0007669"/>
    <property type="project" value="UniProtKB-SubCell"/>
</dbReference>
<dbReference type="GO" id="GO:0003729">
    <property type="term" value="F:mRNA binding"/>
    <property type="evidence" value="ECO:0007669"/>
    <property type="project" value="TreeGrafter"/>
</dbReference>
<evidence type="ECO:0000256" key="6">
    <source>
        <dbReference type="ARBA" id="ARBA00022833"/>
    </source>
</evidence>
<dbReference type="EMBL" id="JABFUD020000004">
    <property type="protein sequence ID" value="KAI5081169.1"/>
    <property type="molecule type" value="Genomic_DNA"/>
</dbReference>
<dbReference type="GO" id="GO:0048024">
    <property type="term" value="P:regulation of mRNA splicing, via spliceosome"/>
    <property type="evidence" value="ECO:0007669"/>
    <property type="project" value="TreeGrafter"/>
</dbReference>
<dbReference type="InterPro" id="IPR036612">
    <property type="entry name" value="KH_dom_type_1_sf"/>
</dbReference>
<comment type="subcellular location">
    <subcellularLocation>
        <location evidence="1">Nucleus</location>
    </subcellularLocation>
</comment>
<dbReference type="GO" id="GO:0008270">
    <property type="term" value="F:zinc ion binding"/>
    <property type="evidence" value="ECO:0007669"/>
    <property type="project" value="UniProtKB-KW"/>
</dbReference>
<evidence type="ECO:0000256" key="1">
    <source>
        <dbReference type="ARBA" id="ARBA00004123"/>
    </source>
</evidence>
<dbReference type="Gene3D" id="6.10.140.1790">
    <property type="match status" value="1"/>
</dbReference>
<dbReference type="InterPro" id="IPR047086">
    <property type="entry name" value="SF1-HH_sf"/>
</dbReference>
<dbReference type="Pfam" id="PF22675">
    <property type="entry name" value="KH-I_KHDC4-BBP"/>
    <property type="match status" value="1"/>
</dbReference>
<comment type="similarity">
    <text evidence="2">Belongs to the BBP/SF1 family.</text>
</comment>
<feature type="compositionally biased region" description="Basic and acidic residues" evidence="12">
    <location>
        <begin position="156"/>
        <end position="165"/>
    </location>
</feature>
<feature type="region of interest" description="Disordered" evidence="12">
    <location>
        <begin position="1"/>
        <end position="46"/>
    </location>
</feature>
<feature type="region of interest" description="Disordered" evidence="12">
    <location>
        <begin position="507"/>
        <end position="606"/>
    </location>
</feature>
<reference evidence="14" key="1">
    <citation type="submission" date="2021-01" db="EMBL/GenBank/DDBJ databases">
        <title>Adiantum capillus-veneris genome.</title>
        <authorList>
            <person name="Fang Y."/>
            <person name="Liao Q."/>
        </authorList>
    </citation>
    <scope>NUCLEOTIDE SEQUENCE</scope>
    <source>
        <strain evidence="14">H3</strain>
        <tissue evidence="14">Leaf</tissue>
    </source>
</reference>
<proteinExistence type="inferred from homology"/>
<evidence type="ECO:0000256" key="10">
    <source>
        <dbReference type="PROSITE-ProRule" id="PRU00047"/>
    </source>
</evidence>
<keyword evidence="8" id="KW-0508">mRNA splicing</keyword>
<feature type="region of interest" description="Disordered" evidence="12">
    <location>
        <begin position="928"/>
        <end position="976"/>
    </location>
</feature>